<protein>
    <recommendedName>
        <fullName evidence="2">Amine oxidase domain-containing protein</fullName>
    </recommendedName>
</protein>
<evidence type="ECO:0000313" key="4">
    <source>
        <dbReference type="Proteomes" id="UP000663881"/>
    </source>
</evidence>
<reference evidence="3" key="1">
    <citation type="submission" date="2021-02" db="EMBL/GenBank/DDBJ databases">
        <authorList>
            <person name="Nowell W R."/>
        </authorList>
    </citation>
    <scope>NUCLEOTIDE SEQUENCE</scope>
</reference>
<dbReference type="GO" id="GO:0046592">
    <property type="term" value="F:polyamine oxidase activity"/>
    <property type="evidence" value="ECO:0007669"/>
    <property type="project" value="TreeGrafter"/>
</dbReference>
<keyword evidence="1" id="KW-0812">Transmembrane</keyword>
<sequence length="506" mass="58715">MSSGWDLTTPDQHFRYLVDMEKQYCIVIIGAGIAGLSCAQYLIDNNIDDFIIVDAHDEIGGRCKTIHILENELELGVESLHGDTTNNPLYQLANQYQLLDNNHRESDRDDCYHDEDGESIDEDVIDEIRDVYDEILEKKVAAYPYENYPDISLGEFISSEFHQYLTLKKPLLDEDEVDEREKVINWLTKQHPYLNTIGSNQLNHLSVQGWNSFERLSNDHQTTYIQHGFVNLLEKVFVNKINENKIELNTIVKQISIDEQQEYVNITILKNNNQQLLVYQAKHVVCTQSLGCLKQSMHEMFIPPLPYPKQVSIQKLGFGTINKIFLVFSQPFWDVDFERFHFLWNTNRSNTEWKLKCFINTPYDSQWCKSISSFYVHHRLSNVLVTEISGENSKYVEQIPDELLLLAFQELLCHFYPDNESPIAKQIIRSQWYNQSFIHGSHTFIRIGTSIHDIKQLAMPCTNAKSAKPLILFAGEGTHERFYGTAHGAYLSGIREAKRIIQLYTS</sequence>
<dbReference type="InterPro" id="IPR036188">
    <property type="entry name" value="FAD/NAD-bd_sf"/>
</dbReference>
<name>A0A818M3F0_9BILA</name>
<feature type="transmembrane region" description="Helical" evidence="1">
    <location>
        <begin position="24"/>
        <end position="43"/>
    </location>
</feature>
<feature type="domain" description="Amine oxidase" evidence="2">
    <location>
        <begin position="33"/>
        <end position="501"/>
    </location>
</feature>
<dbReference type="SUPFAM" id="SSF51905">
    <property type="entry name" value="FAD/NAD(P)-binding domain"/>
    <property type="match status" value="1"/>
</dbReference>
<dbReference type="Proteomes" id="UP000663881">
    <property type="component" value="Unassembled WGS sequence"/>
</dbReference>
<dbReference type="EMBL" id="CAJOAY010000202">
    <property type="protein sequence ID" value="CAF3583733.1"/>
    <property type="molecule type" value="Genomic_DNA"/>
</dbReference>
<evidence type="ECO:0000259" key="2">
    <source>
        <dbReference type="Pfam" id="PF01593"/>
    </source>
</evidence>
<proteinExistence type="predicted"/>
<evidence type="ECO:0000313" key="3">
    <source>
        <dbReference type="EMBL" id="CAF3583733.1"/>
    </source>
</evidence>
<keyword evidence="1" id="KW-1133">Transmembrane helix</keyword>
<dbReference type="InterPro" id="IPR002937">
    <property type="entry name" value="Amino_oxidase"/>
</dbReference>
<keyword evidence="1" id="KW-0472">Membrane</keyword>
<accession>A0A818M3F0</accession>
<dbReference type="InterPro" id="IPR050281">
    <property type="entry name" value="Flavin_monoamine_oxidase"/>
</dbReference>
<evidence type="ECO:0000256" key="1">
    <source>
        <dbReference type="SAM" id="Phobius"/>
    </source>
</evidence>
<organism evidence="3 4">
    <name type="scientific">Adineta steineri</name>
    <dbReference type="NCBI Taxonomy" id="433720"/>
    <lineage>
        <taxon>Eukaryota</taxon>
        <taxon>Metazoa</taxon>
        <taxon>Spiralia</taxon>
        <taxon>Gnathifera</taxon>
        <taxon>Rotifera</taxon>
        <taxon>Eurotatoria</taxon>
        <taxon>Bdelloidea</taxon>
        <taxon>Adinetida</taxon>
        <taxon>Adinetidae</taxon>
        <taxon>Adineta</taxon>
    </lineage>
</organism>
<dbReference type="SUPFAM" id="SSF54373">
    <property type="entry name" value="FAD-linked reductases, C-terminal domain"/>
    <property type="match status" value="1"/>
</dbReference>
<gene>
    <name evidence="3" type="ORF">OKA104_LOCUS5742</name>
</gene>
<dbReference type="Gene3D" id="3.90.660.10">
    <property type="match status" value="1"/>
</dbReference>
<dbReference type="AlphaFoldDB" id="A0A818M3F0"/>
<dbReference type="PANTHER" id="PTHR10742">
    <property type="entry name" value="FLAVIN MONOAMINE OXIDASE"/>
    <property type="match status" value="1"/>
</dbReference>
<dbReference type="PANTHER" id="PTHR10742:SF416">
    <property type="entry name" value="SPERMINE OXIDASE"/>
    <property type="match status" value="1"/>
</dbReference>
<comment type="caution">
    <text evidence="3">The sequence shown here is derived from an EMBL/GenBank/DDBJ whole genome shotgun (WGS) entry which is preliminary data.</text>
</comment>
<dbReference type="Gene3D" id="3.50.50.60">
    <property type="entry name" value="FAD/NAD(P)-binding domain"/>
    <property type="match status" value="1"/>
</dbReference>
<dbReference type="Pfam" id="PF01593">
    <property type="entry name" value="Amino_oxidase"/>
    <property type="match status" value="1"/>
</dbReference>